<evidence type="ECO:0000256" key="4">
    <source>
        <dbReference type="SAM" id="SignalP"/>
    </source>
</evidence>
<dbReference type="Proteomes" id="UP000075391">
    <property type="component" value="Unassembled WGS sequence"/>
</dbReference>
<feature type="chain" id="PRO_5007572871" evidence="4">
    <location>
        <begin position="20"/>
        <end position="286"/>
    </location>
</feature>
<proteinExistence type="inferred from homology"/>
<dbReference type="SUPFAM" id="SSF54060">
    <property type="entry name" value="His-Me finger endonucleases"/>
    <property type="match status" value="1"/>
</dbReference>
<keyword evidence="2" id="KW-0540">Nuclease</keyword>
<dbReference type="EMBL" id="LUKF01000016">
    <property type="protein sequence ID" value="KYG62065.1"/>
    <property type="molecule type" value="Genomic_DNA"/>
</dbReference>
<evidence type="ECO:0000256" key="3">
    <source>
        <dbReference type="ARBA" id="ARBA00022801"/>
    </source>
</evidence>
<dbReference type="RefSeq" id="WP_063244178.1">
    <property type="nucleotide sequence ID" value="NZ_LUKF01000016.1"/>
</dbReference>
<organism evidence="5 6">
    <name type="scientific">Bdellovibrio bacteriovorus</name>
    <dbReference type="NCBI Taxonomy" id="959"/>
    <lineage>
        <taxon>Bacteria</taxon>
        <taxon>Pseudomonadati</taxon>
        <taxon>Bdellovibrionota</taxon>
        <taxon>Bdellovibrionia</taxon>
        <taxon>Bdellovibrionales</taxon>
        <taxon>Pseudobdellovibrionaceae</taxon>
        <taxon>Bdellovibrio</taxon>
    </lineage>
</organism>
<protein>
    <submittedName>
        <fullName evidence="5">Nuclease</fullName>
    </submittedName>
</protein>
<dbReference type="PANTHER" id="PTHR33607:SF2">
    <property type="entry name" value="ENDONUCLEASE-1"/>
    <property type="match status" value="1"/>
</dbReference>
<name>A0A150WGQ3_BDEBC</name>
<gene>
    <name evidence="5" type="ORF">AZI85_07645</name>
</gene>
<evidence type="ECO:0000256" key="2">
    <source>
        <dbReference type="ARBA" id="ARBA00022722"/>
    </source>
</evidence>
<comment type="similarity">
    <text evidence="1">Belongs to the EndA/NucM nuclease family.</text>
</comment>
<dbReference type="GO" id="GO:0016787">
    <property type="term" value="F:hydrolase activity"/>
    <property type="evidence" value="ECO:0007669"/>
    <property type="project" value="UniProtKB-KW"/>
</dbReference>
<dbReference type="PANTHER" id="PTHR33607">
    <property type="entry name" value="ENDONUCLEASE-1"/>
    <property type="match status" value="1"/>
</dbReference>
<keyword evidence="4" id="KW-0732">Signal</keyword>
<reference evidence="5 6" key="1">
    <citation type="submission" date="2016-03" db="EMBL/GenBank/DDBJ databases">
        <authorList>
            <person name="Ploux O."/>
        </authorList>
    </citation>
    <scope>NUCLEOTIDE SEQUENCE [LARGE SCALE GENOMIC DNA]</scope>
    <source>
        <strain evidence="5 6">BER2</strain>
    </source>
</reference>
<dbReference type="AlphaFoldDB" id="A0A150WGQ3"/>
<keyword evidence="3" id="KW-0378">Hydrolase</keyword>
<dbReference type="InterPro" id="IPR044925">
    <property type="entry name" value="His-Me_finger_sf"/>
</dbReference>
<dbReference type="GO" id="GO:0004518">
    <property type="term" value="F:nuclease activity"/>
    <property type="evidence" value="ECO:0007669"/>
    <property type="project" value="UniProtKB-KW"/>
</dbReference>
<evidence type="ECO:0000313" key="6">
    <source>
        <dbReference type="Proteomes" id="UP000075391"/>
    </source>
</evidence>
<sequence>MTASLLSVLFVLLSGSVNAATISQQIPYYGEDFYNDLSSGARDEELVGRLHTVLSSQHRAVPGRLDEITDNCNGSNGCYQHISLGYDRARIFLLGVYYLVDEGNGNYGLPDVYCGNIRHSHEFRGTPPGPRVIPDSTTLNTEHTWPQSRFTGKFNKGMQKSDLHHLYPADSEMNSVRGNNEFGEVSRDSKILKCKESRTGKGTGGSAEIFEPPMAHKGNVARALFYFSVRYSIQISSNQEKVLRKWHLEDPVDDEEMHRNNEIQKAQGNRNPFIDFPELVDYIHNF</sequence>
<evidence type="ECO:0000313" key="5">
    <source>
        <dbReference type="EMBL" id="KYG62065.1"/>
    </source>
</evidence>
<evidence type="ECO:0000256" key="1">
    <source>
        <dbReference type="ARBA" id="ARBA00006429"/>
    </source>
</evidence>
<feature type="signal peptide" evidence="4">
    <location>
        <begin position="1"/>
        <end position="19"/>
    </location>
</feature>
<comment type="caution">
    <text evidence="5">The sequence shown here is derived from an EMBL/GenBank/DDBJ whole genome shotgun (WGS) entry which is preliminary data.</text>
</comment>
<accession>A0A150WGQ3</accession>
<dbReference type="InterPro" id="IPR007346">
    <property type="entry name" value="Endonuclease-I"/>
</dbReference>
<dbReference type="Pfam" id="PF04231">
    <property type="entry name" value="Endonuclease_1"/>
    <property type="match status" value="1"/>
</dbReference>